<name>A0A6C0LV83_9ZZZZ</name>
<keyword evidence="1" id="KW-1133">Transmembrane helix</keyword>
<organism evidence="2">
    <name type="scientific">viral metagenome</name>
    <dbReference type="NCBI Taxonomy" id="1070528"/>
    <lineage>
        <taxon>unclassified sequences</taxon>
        <taxon>metagenomes</taxon>
        <taxon>organismal metagenomes</taxon>
    </lineage>
</organism>
<evidence type="ECO:0000256" key="1">
    <source>
        <dbReference type="SAM" id="Phobius"/>
    </source>
</evidence>
<feature type="transmembrane region" description="Helical" evidence="1">
    <location>
        <begin position="35"/>
        <end position="55"/>
    </location>
</feature>
<accession>A0A6C0LV83</accession>
<protein>
    <submittedName>
        <fullName evidence="2">Uncharacterized protein</fullName>
    </submittedName>
</protein>
<reference evidence="2" key="1">
    <citation type="journal article" date="2020" name="Nature">
        <title>Giant virus diversity and host interactions through global metagenomics.</title>
        <authorList>
            <person name="Schulz F."/>
            <person name="Roux S."/>
            <person name="Paez-Espino D."/>
            <person name="Jungbluth S."/>
            <person name="Walsh D.A."/>
            <person name="Denef V.J."/>
            <person name="McMahon K.D."/>
            <person name="Konstantinidis K.T."/>
            <person name="Eloe-Fadrosh E.A."/>
            <person name="Kyrpides N.C."/>
            <person name="Woyke T."/>
        </authorList>
    </citation>
    <scope>NUCLEOTIDE SEQUENCE</scope>
    <source>
        <strain evidence="2">GVMAG-S-1016713-169</strain>
    </source>
</reference>
<evidence type="ECO:0000313" key="2">
    <source>
        <dbReference type="EMBL" id="QHU34669.1"/>
    </source>
</evidence>
<keyword evidence="1" id="KW-0812">Transmembrane</keyword>
<dbReference type="EMBL" id="MN740577">
    <property type="protein sequence ID" value="QHU34669.1"/>
    <property type="molecule type" value="Genomic_DNA"/>
</dbReference>
<dbReference type="AlphaFoldDB" id="A0A6C0LV83"/>
<keyword evidence="1" id="KW-0472">Membrane</keyword>
<proteinExistence type="predicted"/>
<sequence length="73" mass="8014">MKLTCDIITSGVIFIGSISTVTFSTLQYLDYVNDWRLIVISSGVTIAGVFGNVMYKTSNSLRDIIQLDDSSDT</sequence>
<feature type="transmembrane region" description="Helical" evidence="1">
    <location>
        <begin position="7"/>
        <end position="29"/>
    </location>
</feature>